<feature type="compositionally biased region" description="Low complexity" evidence="1">
    <location>
        <begin position="260"/>
        <end position="275"/>
    </location>
</feature>
<evidence type="ECO:0008006" key="6">
    <source>
        <dbReference type="Google" id="ProtNLM"/>
    </source>
</evidence>
<dbReference type="PANTHER" id="PTHR36089:SF1">
    <property type="entry name" value="CHITIN SYNTHASE 3 COMPLEX PROTEIN CSI2-RELATED"/>
    <property type="match status" value="1"/>
</dbReference>
<gene>
    <name evidence="4" type="ORF">ASPWEDRAFT_26296</name>
</gene>
<dbReference type="PANTHER" id="PTHR36089">
    <property type="entry name" value="CHITIN SYNTHASE 3 COMPLEX PROTEIN CSI2-RELATED"/>
    <property type="match status" value="1"/>
</dbReference>
<dbReference type="GeneID" id="63748682"/>
<protein>
    <recommendedName>
        <fullName evidence="6">Mid2 domain-containing protein</fullName>
    </recommendedName>
</protein>
<organism evidence="4 5">
    <name type="scientific">Aspergillus wentii DTO 134E9</name>
    <dbReference type="NCBI Taxonomy" id="1073089"/>
    <lineage>
        <taxon>Eukaryota</taxon>
        <taxon>Fungi</taxon>
        <taxon>Dikarya</taxon>
        <taxon>Ascomycota</taxon>
        <taxon>Pezizomycotina</taxon>
        <taxon>Eurotiomycetes</taxon>
        <taxon>Eurotiomycetidae</taxon>
        <taxon>Eurotiales</taxon>
        <taxon>Aspergillaceae</taxon>
        <taxon>Aspergillus</taxon>
        <taxon>Aspergillus subgen. Cremei</taxon>
    </lineage>
</organism>
<keyword evidence="5" id="KW-1185">Reference proteome</keyword>
<dbReference type="GO" id="GO:0000324">
    <property type="term" value="C:fungal-type vacuole"/>
    <property type="evidence" value="ECO:0007669"/>
    <property type="project" value="TreeGrafter"/>
</dbReference>
<keyword evidence="2" id="KW-1133">Transmembrane helix</keyword>
<feature type="transmembrane region" description="Helical" evidence="2">
    <location>
        <begin position="97"/>
        <end position="117"/>
    </location>
</feature>
<reference evidence="5" key="1">
    <citation type="journal article" date="2017" name="Genome Biol.">
        <title>Comparative genomics reveals high biological diversity and specific adaptations in the industrially and medically important fungal genus Aspergillus.</title>
        <authorList>
            <person name="de Vries R.P."/>
            <person name="Riley R."/>
            <person name="Wiebenga A."/>
            <person name="Aguilar-Osorio G."/>
            <person name="Amillis S."/>
            <person name="Uchima C.A."/>
            <person name="Anderluh G."/>
            <person name="Asadollahi M."/>
            <person name="Askin M."/>
            <person name="Barry K."/>
            <person name="Battaglia E."/>
            <person name="Bayram O."/>
            <person name="Benocci T."/>
            <person name="Braus-Stromeyer S.A."/>
            <person name="Caldana C."/>
            <person name="Canovas D."/>
            <person name="Cerqueira G.C."/>
            <person name="Chen F."/>
            <person name="Chen W."/>
            <person name="Choi C."/>
            <person name="Clum A."/>
            <person name="Dos Santos R.A."/>
            <person name="Damasio A.R."/>
            <person name="Diallinas G."/>
            <person name="Emri T."/>
            <person name="Fekete E."/>
            <person name="Flipphi M."/>
            <person name="Freyberg S."/>
            <person name="Gallo A."/>
            <person name="Gournas C."/>
            <person name="Habgood R."/>
            <person name="Hainaut M."/>
            <person name="Harispe M.L."/>
            <person name="Henrissat B."/>
            <person name="Hilden K.S."/>
            <person name="Hope R."/>
            <person name="Hossain A."/>
            <person name="Karabika E."/>
            <person name="Karaffa L."/>
            <person name="Karanyi Z."/>
            <person name="Krasevec N."/>
            <person name="Kuo A."/>
            <person name="Kusch H."/>
            <person name="LaButti K."/>
            <person name="Lagendijk E.L."/>
            <person name="Lapidus A."/>
            <person name="Levasseur A."/>
            <person name="Lindquist E."/>
            <person name="Lipzen A."/>
            <person name="Logrieco A.F."/>
            <person name="MacCabe A."/>
            <person name="Maekelae M.R."/>
            <person name="Malavazi I."/>
            <person name="Melin P."/>
            <person name="Meyer V."/>
            <person name="Mielnichuk N."/>
            <person name="Miskei M."/>
            <person name="Molnar A.P."/>
            <person name="Mule G."/>
            <person name="Ngan C.Y."/>
            <person name="Orejas M."/>
            <person name="Orosz E."/>
            <person name="Ouedraogo J.P."/>
            <person name="Overkamp K.M."/>
            <person name="Park H.-S."/>
            <person name="Perrone G."/>
            <person name="Piumi F."/>
            <person name="Punt P.J."/>
            <person name="Ram A.F."/>
            <person name="Ramon A."/>
            <person name="Rauscher S."/>
            <person name="Record E."/>
            <person name="Riano-Pachon D.M."/>
            <person name="Robert V."/>
            <person name="Roehrig J."/>
            <person name="Ruller R."/>
            <person name="Salamov A."/>
            <person name="Salih N.S."/>
            <person name="Samson R.A."/>
            <person name="Sandor E."/>
            <person name="Sanguinetti M."/>
            <person name="Schuetze T."/>
            <person name="Sepcic K."/>
            <person name="Shelest E."/>
            <person name="Sherlock G."/>
            <person name="Sophianopoulou V."/>
            <person name="Squina F.M."/>
            <person name="Sun H."/>
            <person name="Susca A."/>
            <person name="Todd R.B."/>
            <person name="Tsang A."/>
            <person name="Unkles S.E."/>
            <person name="van de Wiele N."/>
            <person name="van Rossen-Uffink D."/>
            <person name="Oliveira J.V."/>
            <person name="Vesth T.C."/>
            <person name="Visser J."/>
            <person name="Yu J.-H."/>
            <person name="Zhou M."/>
            <person name="Andersen M.R."/>
            <person name="Archer D.B."/>
            <person name="Baker S.E."/>
            <person name="Benoit I."/>
            <person name="Brakhage A.A."/>
            <person name="Braus G.H."/>
            <person name="Fischer R."/>
            <person name="Frisvad J.C."/>
            <person name="Goldman G.H."/>
            <person name="Houbraken J."/>
            <person name="Oakley B."/>
            <person name="Pocsi I."/>
            <person name="Scazzocchio C."/>
            <person name="Seiboth B."/>
            <person name="vanKuyk P.A."/>
            <person name="Wortman J."/>
            <person name="Dyer P.S."/>
            <person name="Grigoriev I.V."/>
        </authorList>
    </citation>
    <scope>NUCLEOTIDE SEQUENCE [LARGE SCALE GENOMIC DNA]</scope>
    <source>
        <strain evidence="5">DTO 134E9</strain>
    </source>
</reference>
<feature type="signal peptide" evidence="3">
    <location>
        <begin position="1"/>
        <end position="17"/>
    </location>
</feature>
<proteinExistence type="predicted"/>
<evidence type="ECO:0000256" key="2">
    <source>
        <dbReference type="SAM" id="Phobius"/>
    </source>
</evidence>
<feature type="region of interest" description="Disordered" evidence="1">
    <location>
        <begin position="146"/>
        <end position="187"/>
    </location>
</feature>
<dbReference type="VEuPathDB" id="FungiDB:ASPWEDRAFT_26296"/>
<feature type="compositionally biased region" description="Basic and acidic residues" evidence="1">
    <location>
        <begin position="287"/>
        <end position="299"/>
    </location>
</feature>
<dbReference type="AlphaFoldDB" id="A0A1L9RPH3"/>
<feature type="region of interest" description="Disordered" evidence="1">
    <location>
        <begin position="229"/>
        <end position="299"/>
    </location>
</feature>
<evidence type="ECO:0000313" key="5">
    <source>
        <dbReference type="Proteomes" id="UP000184383"/>
    </source>
</evidence>
<dbReference type="OrthoDB" id="4065319at2759"/>
<dbReference type="InterPro" id="IPR051009">
    <property type="entry name" value="PRM"/>
</dbReference>
<keyword evidence="2" id="KW-0812">Transmembrane</keyword>
<name>A0A1L9RPH3_ASPWE</name>
<evidence type="ECO:0000313" key="4">
    <source>
        <dbReference type="EMBL" id="OJJ36850.1"/>
    </source>
</evidence>
<sequence length="299" mass="31104">MLLLVLTLLAIVQISVAQDTATATDGATSATDATATDTTAATTAQTTDTSATSTDTSTTSSSTSSSSTSSSTTSYPVVTVPPTADAPYMQKSSTPEGTLFIAVGAVLGFIGLALLAWRGLVAWSVNRSVRQAALVHSSETKGLLRSKKRRSTVYSQRPPAPVSLEKMGSSNRTTYKPPAKAAKVPSSNSGLFFSPTAGAGMHGTGNRGSTYLPAGYYAASTAGQNAQYNSQGYTRTRTAPSPPGSPTLPPTGLYDTNYHNRQSSTSSLNLTSPPQGRAPSAYLEDLFESHAPKPDRNHR</sequence>
<feature type="compositionally biased region" description="Pro residues" evidence="1">
    <location>
        <begin position="240"/>
        <end position="249"/>
    </location>
</feature>
<dbReference type="Proteomes" id="UP000184383">
    <property type="component" value="Unassembled WGS sequence"/>
</dbReference>
<keyword evidence="3" id="KW-0732">Signal</keyword>
<dbReference type="RefSeq" id="XP_040690526.1">
    <property type="nucleotide sequence ID" value="XM_040832834.1"/>
</dbReference>
<feature type="region of interest" description="Disordered" evidence="1">
    <location>
        <begin position="23"/>
        <end position="78"/>
    </location>
</feature>
<evidence type="ECO:0000256" key="3">
    <source>
        <dbReference type="SAM" id="SignalP"/>
    </source>
</evidence>
<dbReference type="EMBL" id="KV878211">
    <property type="protein sequence ID" value="OJJ36850.1"/>
    <property type="molecule type" value="Genomic_DNA"/>
</dbReference>
<accession>A0A1L9RPH3</accession>
<keyword evidence="2" id="KW-0472">Membrane</keyword>
<feature type="compositionally biased region" description="Polar residues" evidence="1">
    <location>
        <begin position="229"/>
        <end position="239"/>
    </location>
</feature>
<evidence type="ECO:0000256" key="1">
    <source>
        <dbReference type="SAM" id="MobiDB-lite"/>
    </source>
</evidence>
<feature type="chain" id="PRO_5012724889" description="Mid2 domain-containing protein" evidence="3">
    <location>
        <begin position="18"/>
        <end position="299"/>
    </location>
</feature>